<feature type="domain" description="FHA" evidence="2">
    <location>
        <begin position="115"/>
        <end position="162"/>
    </location>
</feature>
<evidence type="ECO:0000256" key="1">
    <source>
        <dbReference type="SAM" id="MobiDB-lite"/>
    </source>
</evidence>
<evidence type="ECO:0000259" key="2">
    <source>
        <dbReference type="PROSITE" id="PS50006"/>
    </source>
</evidence>
<feature type="region of interest" description="Disordered" evidence="1">
    <location>
        <begin position="326"/>
        <end position="349"/>
    </location>
</feature>
<sequence length="475" mass="51069">MDSSPSLPSSRRRVSHHDGAGGAGATAETSLSGTKRPASLLPAFEPLSSSPGLPRPVKRQNTGSFLPTPVPTSSTGILPSSPPRMLPSSPVQAVSERAPLSAVPAVELPDTGEWVSLGRSSNSSTVQLSSNRLISRVHVVARYLTGGKMEIKCNGWNGLKLHCQGRTWELLKGDTFTSETEGADVIVDVLDARVMIQWPRPVESSSSAWDDSPARLPSSASSLRRAARITSPESPTPARRISVSSQRLQESMMQSLAAVDKPDGIQIYEDEAGVSTRTEATADNHASDDDDDDDDNDPDEENDPIVHSFGPFGADIAGRMAMIMSKSPKAPRRRPASSLTDDPTSDAVTTTNTTAAATNNNNIDPSVTNHVVNQLAFSRLSSTPLSTIMHNLPAECKTIGAETLRCAMEATDSIGIIRRQGKDAAGKALESEYYYVPEKDADEQRRAAVVHGLGKPSLRACRKQHKYYWKRPRTP</sequence>
<dbReference type="EMBL" id="LKCN02000014">
    <property type="protein sequence ID" value="RCI09862.1"/>
    <property type="molecule type" value="Genomic_DNA"/>
</dbReference>
<dbReference type="OrthoDB" id="5348546at2759"/>
<proteinExistence type="predicted"/>
<dbReference type="InterPro" id="IPR008984">
    <property type="entry name" value="SMAD_FHA_dom_sf"/>
</dbReference>
<dbReference type="STRING" id="1330021.A0A367L6L1"/>
<feature type="compositionally biased region" description="Polar residues" evidence="1">
    <location>
        <begin position="59"/>
        <end position="77"/>
    </location>
</feature>
<name>A0A367L6L1_9HYPO</name>
<dbReference type="CDD" id="cd22699">
    <property type="entry name" value="FHA_PLM2-like"/>
    <property type="match status" value="1"/>
</dbReference>
<feature type="region of interest" description="Disordered" evidence="1">
    <location>
        <begin position="1"/>
        <end position="91"/>
    </location>
</feature>
<feature type="compositionally biased region" description="Polar residues" evidence="1">
    <location>
        <begin position="337"/>
        <end position="348"/>
    </location>
</feature>
<feature type="compositionally biased region" description="Acidic residues" evidence="1">
    <location>
        <begin position="288"/>
        <end position="303"/>
    </location>
</feature>
<keyword evidence="4" id="KW-1185">Reference proteome</keyword>
<dbReference type="AlphaFoldDB" id="A0A367L6L1"/>
<feature type="compositionally biased region" description="Polar residues" evidence="1">
    <location>
        <begin position="242"/>
        <end position="254"/>
    </location>
</feature>
<organism evidence="3 4">
    <name type="scientific">Ophiocordyceps polyrhachis-furcata BCC 54312</name>
    <dbReference type="NCBI Taxonomy" id="1330021"/>
    <lineage>
        <taxon>Eukaryota</taxon>
        <taxon>Fungi</taxon>
        <taxon>Dikarya</taxon>
        <taxon>Ascomycota</taxon>
        <taxon>Pezizomycotina</taxon>
        <taxon>Sordariomycetes</taxon>
        <taxon>Hypocreomycetidae</taxon>
        <taxon>Hypocreales</taxon>
        <taxon>Ophiocordycipitaceae</taxon>
        <taxon>Ophiocordyceps</taxon>
    </lineage>
</organism>
<feature type="region of interest" description="Disordered" evidence="1">
    <location>
        <begin position="202"/>
        <end position="311"/>
    </location>
</feature>
<dbReference type="SUPFAM" id="SSF49879">
    <property type="entry name" value="SMAD/FHA domain"/>
    <property type="match status" value="1"/>
</dbReference>
<dbReference type="Proteomes" id="UP000253664">
    <property type="component" value="Unassembled WGS sequence"/>
</dbReference>
<feature type="compositionally biased region" description="Low complexity" evidence="1">
    <location>
        <begin position="214"/>
        <end position="224"/>
    </location>
</feature>
<dbReference type="PROSITE" id="PS50006">
    <property type="entry name" value="FHA_DOMAIN"/>
    <property type="match status" value="1"/>
</dbReference>
<dbReference type="InterPro" id="IPR000253">
    <property type="entry name" value="FHA_dom"/>
</dbReference>
<accession>A0A367L6L1</accession>
<evidence type="ECO:0000313" key="4">
    <source>
        <dbReference type="Proteomes" id="UP000253664"/>
    </source>
</evidence>
<protein>
    <recommendedName>
        <fullName evidence="2">FHA domain-containing protein</fullName>
    </recommendedName>
</protein>
<reference evidence="3 4" key="1">
    <citation type="journal article" date="2015" name="BMC Genomics">
        <title>Insights from the genome of Ophiocordyceps polyrhachis-furcata to pathogenicity and host specificity in insect fungi.</title>
        <authorList>
            <person name="Wichadakul D."/>
            <person name="Kobmoo N."/>
            <person name="Ingsriswang S."/>
            <person name="Tangphatsornruang S."/>
            <person name="Chantasingh D."/>
            <person name="Luangsa-ard J.J."/>
            <person name="Eurwilaichitr L."/>
        </authorList>
    </citation>
    <scope>NUCLEOTIDE SEQUENCE [LARGE SCALE GENOMIC DNA]</scope>
    <source>
        <strain evidence="3 4">BCC 54312</strain>
    </source>
</reference>
<gene>
    <name evidence="3" type="ORF">L249_3873</name>
</gene>
<evidence type="ECO:0000313" key="3">
    <source>
        <dbReference type="EMBL" id="RCI09862.1"/>
    </source>
</evidence>
<comment type="caution">
    <text evidence="3">The sequence shown here is derived from an EMBL/GenBank/DDBJ whole genome shotgun (WGS) entry which is preliminary data.</text>
</comment>